<evidence type="ECO:0000313" key="4">
    <source>
        <dbReference type="Proteomes" id="UP001056035"/>
    </source>
</evidence>
<reference evidence="3 4" key="1">
    <citation type="submission" date="2022-06" db="EMBL/GenBank/DDBJ databases">
        <title>Paraconexibacter antarcticus.</title>
        <authorList>
            <person name="Kim C.S."/>
        </authorList>
    </citation>
    <scope>NUCLEOTIDE SEQUENCE [LARGE SCALE GENOMIC DNA]</scope>
    <source>
        <strain evidence="3 4">02-257</strain>
    </source>
</reference>
<dbReference type="RefSeq" id="WP_254573405.1">
    <property type="nucleotide sequence ID" value="NZ_CP098502.1"/>
</dbReference>
<organism evidence="3 4">
    <name type="scientific">Paraconexibacter antarcticus</name>
    <dbReference type="NCBI Taxonomy" id="2949664"/>
    <lineage>
        <taxon>Bacteria</taxon>
        <taxon>Bacillati</taxon>
        <taxon>Actinomycetota</taxon>
        <taxon>Thermoleophilia</taxon>
        <taxon>Solirubrobacterales</taxon>
        <taxon>Paraconexibacteraceae</taxon>
        <taxon>Paraconexibacter</taxon>
    </lineage>
</organism>
<name>A0ABY5DYV1_9ACTN</name>
<gene>
    <name evidence="3" type="ORF">NBH00_11130</name>
</gene>
<dbReference type="Pfam" id="PF02470">
    <property type="entry name" value="MlaD"/>
    <property type="match status" value="1"/>
</dbReference>
<dbReference type="PANTHER" id="PTHR33371:SF4">
    <property type="entry name" value="INTERMEMBRANE PHOSPHOLIPID TRANSPORT SYSTEM BINDING PROTEIN MLAD"/>
    <property type="match status" value="1"/>
</dbReference>
<keyword evidence="4" id="KW-1185">Reference proteome</keyword>
<feature type="domain" description="Mce/MlaD" evidence="2">
    <location>
        <begin position="41"/>
        <end position="118"/>
    </location>
</feature>
<dbReference type="InterPro" id="IPR003399">
    <property type="entry name" value="Mce/MlaD"/>
</dbReference>
<dbReference type="PANTHER" id="PTHR33371">
    <property type="entry name" value="INTERMEMBRANE PHOSPHOLIPID TRANSPORT SYSTEM BINDING PROTEIN MLAD-RELATED"/>
    <property type="match status" value="1"/>
</dbReference>
<feature type="transmembrane region" description="Helical" evidence="1">
    <location>
        <begin position="12"/>
        <end position="32"/>
    </location>
</feature>
<keyword evidence="1" id="KW-1133">Transmembrane helix</keyword>
<proteinExistence type="predicted"/>
<dbReference type="Proteomes" id="UP001056035">
    <property type="component" value="Chromosome"/>
</dbReference>
<dbReference type="InterPro" id="IPR052336">
    <property type="entry name" value="MlaD_Phospholipid_Transporter"/>
</dbReference>
<dbReference type="EMBL" id="CP098502">
    <property type="protein sequence ID" value="UTI66739.1"/>
    <property type="molecule type" value="Genomic_DNA"/>
</dbReference>
<accession>A0ABY5DYV1</accession>
<evidence type="ECO:0000256" key="1">
    <source>
        <dbReference type="SAM" id="Phobius"/>
    </source>
</evidence>
<evidence type="ECO:0000313" key="3">
    <source>
        <dbReference type="EMBL" id="UTI66739.1"/>
    </source>
</evidence>
<sequence length="468" mass="49472">MDTQNPGLRRLLPALVMMMASAVAAIFVWQAFGGRVPLSAKGYRVRVALPQALNLYPMADVRMAGVSVGQVVAVDRVGAAARATIELRGPFVPIRTDATVILRSKSLLGETYLELTPGSRSASAVPDGGQLPVSAARPAQQLEDVLGVFAPSTRRRMRALLAGLAEGMAGRQQDLSDSVARMAPVSADLAHVTGRLAAQSADLRSLLANAGDVFGAIGERDGALRAAVRSSRLVLSVTGERNRRIAATVHELPAFLRALRTATGRLGAATGDLHRTVGALRPAAPALGPALDEIQATGPEVRRLLSRSPAVIRAGNRGLPALTSILHASGPALRQTYPALRDVVPVLRLLGTNRDSVITTLANVAQVHNGTYVGPGDRVFSYANGLINIWNETVAGWVKRLPSNRGNPYPKPGFVSGIAKGLASFDCRHLRNPAYLPPFGGVPPCHEQGPWTFDGKTAYFPRLSRAAP</sequence>
<evidence type="ECO:0000259" key="2">
    <source>
        <dbReference type="Pfam" id="PF02470"/>
    </source>
</evidence>
<keyword evidence="1" id="KW-0812">Transmembrane</keyword>
<keyword evidence="1" id="KW-0472">Membrane</keyword>
<protein>
    <submittedName>
        <fullName evidence="3">MlaD family protein</fullName>
    </submittedName>
</protein>